<dbReference type="AlphaFoldDB" id="A0A0E9U700"/>
<evidence type="ECO:0000256" key="1">
    <source>
        <dbReference type="SAM" id="MobiDB-lite"/>
    </source>
</evidence>
<accession>A0A0E9U700</accession>
<feature type="region of interest" description="Disordered" evidence="1">
    <location>
        <begin position="1"/>
        <end position="24"/>
    </location>
</feature>
<reference evidence="2" key="2">
    <citation type="journal article" date="2015" name="Fish Shellfish Immunol.">
        <title>Early steps in the European eel (Anguilla anguilla)-Vibrio vulnificus interaction in the gills: Role of the RtxA13 toxin.</title>
        <authorList>
            <person name="Callol A."/>
            <person name="Pajuelo D."/>
            <person name="Ebbesson L."/>
            <person name="Teles M."/>
            <person name="MacKenzie S."/>
            <person name="Amaro C."/>
        </authorList>
    </citation>
    <scope>NUCLEOTIDE SEQUENCE</scope>
</reference>
<organism evidence="2">
    <name type="scientific">Anguilla anguilla</name>
    <name type="common">European freshwater eel</name>
    <name type="synonym">Muraena anguilla</name>
    <dbReference type="NCBI Taxonomy" id="7936"/>
    <lineage>
        <taxon>Eukaryota</taxon>
        <taxon>Metazoa</taxon>
        <taxon>Chordata</taxon>
        <taxon>Craniata</taxon>
        <taxon>Vertebrata</taxon>
        <taxon>Euteleostomi</taxon>
        <taxon>Actinopterygii</taxon>
        <taxon>Neopterygii</taxon>
        <taxon>Teleostei</taxon>
        <taxon>Anguilliformes</taxon>
        <taxon>Anguillidae</taxon>
        <taxon>Anguilla</taxon>
    </lineage>
</organism>
<evidence type="ECO:0000313" key="2">
    <source>
        <dbReference type="EMBL" id="JAH61621.1"/>
    </source>
</evidence>
<dbReference type="EMBL" id="GBXM01046956">
    <property type="protein sequence ID" value="JAH61621.1"/>
    <property type="molecule type" value="Transcribed_RNA"/>
</dbReference>
<reference evidence="2" key="1">
    <citation type="submission" date="2014-11" db="EMBL/GenBank/DDBJ databases">
        <authorList>
            <person name="Amaro Gonzalez C."/>
        </authorList>
    </citation>
    <scope>NUCLEOTIDE SEQUENCE</scope>
</reference>
<proteinExistence type="predicted"/>
<sequence>MGSSRNTSDRGLLPRNQPPSSSSE</sequence>
<name>A0A0E9U700_ANGAN</name>
<protein>
    <submittedName>
        <fullName evidence="2">Uncharacterized protein</fullName>
    </submittedName>
</protein>